<dbReference type="InterPro" id="IPR044015">
    <property type="entry name" value="FBPase_C_dom"/>
</dbReference>
<dbReference type="eggNOG" id="KOG1458">
    <property type="taxonomic scope" value="Eukaryota"/>
</dbReference>
<evidence type="ECO:0000256" key="2">
    <source>
        <dbReference type="ARBA" id="ARBA00005215"/>
    </source>
</evidence>
<dbReference type="Pfam" id="PF18913">
    <property type="entry name" value="FBPase_C"/>
    <property type="match status" value="1"/>
</dbReference>
<feature type="domain" description="Fructose-1-6-bisphosphatase class 1 C-terminal" evidence="9">
    <location>
        <begin position="271"/>
        <end position="393"/>
    </location>
</feature>
<evidence type="ECO:0000259" key="9">
    <source>
        <dbReference type="Pfam" id="PF18913"/>
    </source>
</evidence>
<evidence type="ECO:0000256" key="5">
    <source>
        <dbReference type="ARBA" id="ARBA00022801"/>
    </source>
</evidence>
<sequence length="396" mass="42328">MKNVAVDLRPLACFLTIRHWAKHTPPKTPKTRISESFCHSTKSTHSLTSTARKSTTIIAMASQSPLPPWLPPQLTESPSPTLHALTTSLLPHLLSAISQIGATLRSSHHVSLVGSANSFGDDQLNVDVASENLMRAALAKCPLVVRASSEEDPEEKEVHQGEASSAVSSDERFSVAFDPLDGSSIIAANWSVGTIVGVWKGETTLGKNPRDQICSLLGVHGPRTTVIVAIREVDATEGFASAAGVCFELGLDDNNKIELLNPNIKLSAPPYKTRYFAPANLRFAADSPSYSALISSFITKKYTLRYCGGLVPDLGHILTKGHGVYVNPVAAASKAKLRRLYEILPVGLVVECAGGKAVDENGKDVLAKEVQGCDERGGIVFGNTDEVEEVVRALMG</sequence>
<organism evidence="10 11">
    <name type="scientific">Hypocrea virens (strain Gv29-8 / FGSC 10586)</name>
    <name type="common">Gliocladium virens</name>
    <name type="synonym">Trichoderma virens</name>
    <dbReference type="NCBI Taxonomy" id="413071"/>
    <lineage>
        <taxon>Eukaryota</taxon>
        <taxon>Fungi</taxon>
        <taxon>Dikarya</taxon>
        <taxon>Ascomycota</taxon>
        <taxon>Pezizomycotina</taxon>
        <taxon>Sordariomycetes</taxon>
        <taxon>Hypocreomycetidae</taxon>
        <taxon>Hypocreales</taxon>
        <taxon>Hypocreaceae</taxon>
        <taxon>Trichoderma</taxon>
    </lineage>
</organism>
<dbReference type="Proteomes" id="UP000007115">
    <property type="component" value="Unassembled WGS sequence"/>
</dbReference>
<dbReference type="InterPro" id="IPR033391">
    <property type="entry name" value="FBPase_N"/>
</dbReference>
<comment type="caution">
    <text evidence="10">The sequence shown here is derived from an EMBL/GenBank/DDBJ whole genome shotgun (WGS) entry which is preliminary data.</text>
</comment>
<dbReference type="InterPro" id="IPR000146">
    <property type="entry name" value="FBPase_class-1"/>
</dbReference>
<name>G9N1P7_HYPVG</name>
<evidence type="ECO:0000313" key="11">
    <source>
        <dbReference type="Proteomes" id="UP000007115"/>
    </source>
</evidence>
<evidence type="ECO:0000313" key="10">
    <source>
        <dbReference type="EMBL" id="EHK19676.1"/>
    </source>
</evidence>
<dbReference type="PRINTS" id="PR01958">
    <property type="entry name" value="S17BPHPHTASE"/>
</dbReference>
<comment type="similarity">
    <text evidence="3">Belongs to the FBPase class 1 family.</text>
</comment>
<dbReference type="InterPro" id="IPR020548">
    <property type="entry name" value="Fructose_bisphosphatase_AS"/>
</dbReference>
<proteinExistence type="inferred from homology"/>
<evidence type="ECO:0000256" key="3">
    <source>
        <dbReference type="ARBA" id="ARBA00010941"/>
    </source>
</evidence>
<dbReference type="GO" id="GO:0042132">
    <property type="term" value="F:fructose 1,6-bisphosphate 1-phosphatase activity"/>
    <property type="evidence" value="ECO:0007669"/>
    <property type="project" value="TreeGrafter"/>
</dbReference>
<keyword evidence="4" id="KW-0479">Metal-binding</keyword>
<dbReference type="PANTHER" id="PTHR11556:SF35">
    <property type="entry name" value="SEDOHEPTULOSE-1,7-BISPHOSPHATASE, CHLOROPLASTIC"/>
    <property type="match status" value="1"/>
</dbReference>
<dbReference type="GO" id="GO:0005737">
    <property type="term" value="C:cytoplasm"/>
    <property type="evidence" value="ECO:0007669"/>
    <property type="project" value="TreeGrafter"/>
</dbReference>
<dbReference type="InterPro" id="IPR023079">
    <property type="entry name" value="SBPase"/>
</dbReference>
<gene>
    <name evidence="10" type="ORF">TRIVIDRAFT_216542</name>
</gene>
<dbReference type="HOGENOM" id="CLU_039977_3_0_1"/>
<dbReference type="Gene3D" id="3.30.540.10">
    <property type="entry name" value="Fructose-1,6-Bisphosphatase, subunit A, domain 1"/>
    <property type="match status" value="1"/>
</dbReference>
<dbReference type="GO" id="GO:0030388">
    <property type="term" value="P:fructose 1,6-bisphosphate metabolic process"/>
    <property type="evidence" value="ECO:0007669"/>
    <property type="project" value="TreeGrafter"/>
</dbReference>
<protein>
    <recommendedName>
        <fullName evidence="12">Sedoheptulose-1,7-bisphosphatase</fullName>
    </recommendedName>
</protein>
<dbReference type="OMA" id="PNWTVGT"/>
<evidence type="ECO:0000256" key="6">
    <source>
        <dbReference type="ARBA" id="ARBA00022842"/>
    </source>
</evidence>
<dbReference type="InParanoid" id="G9N1P7"/>
<dbReference type="STRING" id="413071.G9N1P7"/>
<dbReference type="GO" id="GO:0006000">
    <property type="term" value="P:fructose metabolic process"/>
    <property type="evidence" value="ECO:0007669"/>
    <property type="project" value="TreeGrafter"/>
</dbReference>
<dbReference type="AlphaFoldDB" id="G9N1P7"/>
<dbReference type="PIRSF" id="PIRSF000904">
    <property type="entry name" value="FBPtase_SBPase"/>
    <property type="match status" value="1"/>
</dbReference>
<comment type="pathway">
    <text evidence="2">Carbohydrate biosynthesis; Calvin cycle.</text>
</comment>
<keyword evidence="6" id="KW-0460">Magnesium</keyword>
<dbReference type="Gene3D" id="3.40.190.80">
    <property type="match status" value="1"/>
</dbReference>
<dbReference type="RefSeq" id="XP_013953872.1">
    <property type="nucleotide sequence ID" value="XM_014098397.1"/>
</dbReference>
<dbReference type="PANTHER" id="PTHR11556">
    <property type="entry name" value="FRUCTOSE-1,6-BISPHOSPHATASE-RELATED"/>
    <property type="match status" value="1"/>
</dbReference>
<reference evidence="10 11" key="1">
    <citation type="journal article" date="2011" name="Genome Biol.">
        <title>Comparative genome sequence analysis underscores mycoparasitism as the ancestral life style of Trichoderma.</title>
        <authorList>
            <person name="Kubicek C.P."/>
            <person name="Herrera-Estrella A."/>
            <person name="Seidl-Seiboth V."/>
            <person name="Martinez D.A."/>
            <person name="Druzhinina I.S."/>
            <person name="Thon M."/>
            <person name="Zeilinger S."/>
            <person name="Casas-Flores S."/>
            <person name="Horwitz B.A."/>
            <person name="Mukherjee P.K."/>
            <person name="Mukherjee M."/>
            <person name="Kredics L."/>
            <person name="Alcaraz L.D."/>
            <person name="Aerts A."/>
            <person name="Antal Z."/>
            <person name="Atanasova L."/>
            <person name="Cervantes-Badillo M.G."/>
            <person name="Challacombe J."/>
            <person name="Chertkov O."/>
            <person name="McCluskey K."/>
            <person name="Coulpier F."/>
            <person name="Deshpande N."/>
            <person name="von Doehren H."/>
            <person name="Ebbole D.J."/>
            <person name="Esquivel-Naranjo E.U."/>
            <person name="Fekete E."/>
            <person name="Flipphi M."/>
            <person name="Glaser F."/>
            <person name="Gomez-Rodriguez E.Y."/>
            <person name="Gruber S."/>
            <person name="Han C."/>
            <person name="Henrissat B."/>
            <person name="Hermosa R."/>
            <person name="Hernandez-Onate M."/>
            <person name="Karaffa L."/>
            <person name="Kosti I."/>
            <person name="Le Crom S."/>
            <person name="Lindquist E."/>
            <person name="Lucas S."/>
            <person name="Luebeck M."/>
            <person name="Luebeck P.S."/>
            <person name="Margeot A."/>
            <person name="Metz B."/>
            <person name="Misra M."/>
            <person name="Nevalainen H."/>
            <person name="Omann M."/>
            <person name="Packer N."/>
            <person name="Perrone G."/>
            <person name="Uresti-Rivera E.E."/>
            <person name="Salamov A."/>
            <person name="Schmoll M."/>
            <person name="Seiboth B."/>
            <person name="Shapiro H."/>
            <person name="Sukno S."/>
            <person name="Tamayo-Ramos J.A."/>
            <person name="Tisch D."/>
            <person name="Wiest A."/>
            <person name="Wilkinson H.H."/>
            <person name="Zhang M."/>
            <person name="Coutinho P.M."/>
            <person name="Kenerley C.M."/>
            <person name="Monte E."/>
            <person name="Baker S.E."/>
            <person name="Grigoriev I.V."/>
        </authorList>
    </citation>
    <scope>NUCLEOTIDE SEQUENCE [LARGE SCALE GENOMIC DNA]</scope>
    <source>
        <strain evidence="11">Gv29-8 / FGSC 10586</strain>
    </source>
</reference>
<feature type="domain" description="Fructose-1-6-bisphosphatase class I N-terminal" evidence="8">
    <location>
        <begin position="87"/>
        <end position="232"/>
    </location>
</feature>
<evidence type="ECO:0000256" key="4">
    <source>
        <dbReference type="ARBA" id="ARBA00022723"/>
    </source>
</evidence>
<dbReference type="GO" id="GO:0005986">
    <property type="term" value="P:sucrose biosynthetic process"/>
    <property type="evidence" value="ECO:0007669"/>
    <property type="project" value="TreeGrafter"/>
</dbReference>
<keyword evidence="5" id="KW-0378">Hydrolase</keyword>
<dbReference type="PROSITE" id="PS00124">
    <property type="entry name" value="FBPASE"/>
    <property type="match status" value="1"/>
</dbReference>
<dbReference type="Pfam" id="PF00316">
    <property type="entry name" value="FBPase"/>
    <property type="match status" value="1"/>
</dbReference>
<comment type="cofactor">
    <cofactor evidence="1">
        <name>Mg(2+)</name>
        <dbReference type="ChEBI" id="CHEBI:18420"/>
    </cofactor>
</comment>
<evidence type="ECO:0000256" key="1">
    <source>
        <dbReference type="ARBA" id="ARBA00001946"/>
    </source>
</evidence>
<accession>G9N1P7</accession>
<dbReference type="VEuPathDB" id="FungiDB:TRIVIDRAFT_216542"/>
<dbReference type="GeneID" id="25791131"/>
<dbReference type="EMBL" id="ABDF02000083">
    <property type="protein sequence ID" value="EHK19676.1"/>
    <property type="molecule type" value="Genomic_DNA"/>
</dbReference>
<evidence type="ECO:0000259" key="8">
    <source>
        <dbReference type="Pfam" id="PF00316"/>
    </source>
</evidence>
<evidence type="ECO:0008006" key="12">
    <source>
        <dbReference type="Google" id="ProtNLM"/>
    </source>
</evidence>
<dbReference type="SUPFAM" id="SSF56655">
    <property type="entry name" value="Carbohydrate phosphatase"/>
    <property type="match status" value="1"/>
</dbReference>
<dbReference type="GO" id="GO:0006002">
    <property type="term" value="P:fructose 6-phosphate metabolic process"/>
    <property type="evidence" value="ECO:0007669"/>
    <property type="project" value="TreeGrafter"/>
</dbReference>
<keyword evidence="11" id="KW-1185">Reference proteome</keyword>
<keyword evidence="7" id="KW-0119">Carbohydrate metabolism</keyword>
<evidence type="ECO:0000256" key="7">
    <source>
        <dbReference type="ARBA" id="ARBA00023277"/>
    </source>
</evidence>
<dbReference type="GO" id="GO:0046872">
    <property type="term" value="F:metal ion binding"/>
    <property type="evidence" value="ECO:0007669"/>
    <property type="project" value="UniProtKB-KW"/>
</dbReference>
<dbReference type="GO" id="GO:0006094">
    <property type="term" value="P:gluconeogenesis"/>
    <property type="evidence" value="ECO:0007669"/>
    <property type="project" value="TreeGrafter"/>
</dbReference>
<dbReference type="OrthoDB" id="3886144at2759"/>